<keyword evidence="1" id="KW-0812">Transmembrane</keyword>
<gene>
    <name evidence="2" type="ORF">D1867_10870</name>
</gene>
<name>A0A6A9QIT5_ACIIN</name>
<evidence type="ECO:0000313" key="2">
    <source>
        <dbReference type="EMBL" id="MUM65733.1"/>
    </source>
</evidence>
<evidence type="ECO:0000256" key="1">
    <source>
        <dbReference type="SAM" id="Phobius"/>
    </source>
</evidence>
<sequence>MKGISDFVAFLIILVIIVGIILPLSLFLLNPYYQSQQSESQNPQIINNGLITITYVSNNKGGILNITYSTVEPEVIEIYNYSNGIWVKANYSFLSSCKNSLIYKICGYAPEIDVELNIAGRIYYATVSYGSTAKVT</sequence>
<keyword evidence="1" id="KW-1133">Transmembrane helix</keyword>
<dbReference type="EMBL" id="WFIY01000004">
    <property type="protein sequence ID" value="MUM65733.1"/>
    <property type="molecule type" value="Genomic_DNA"/>
</dbReference>
<dbReference type="RefSeq" id="WP_155864153.1">
    <property type="nucleotide sequence ID" value="NZ_WFIY01000004.1"/>
</dbReference>
<proteinExistence type="predicted"/>
<organism evidence="2 3">
    <name type="scientific">Acidianus infernus</name>
    <dbReference type="NCBI Taxonomy" id="12915"/>
    <lineage>
        <taxon>Archaea</taxon>
        <taxon>Thermoproteota</taxon>
        <taxon>Thermoprotei</taxon>
        <taxon>Sulfolobales</taxon>
        <taxon>Sulfolobaceae</taxon>
        <taxon>Acidianus</taxon>
    </lineage>
</organism>
<keyword evidence="3" id="KW-1185">Reference proteome</keyword>
<reference evidence="2 3" key="1">
    <citation type="submission" date="2019-10" db="EMBL/GenBank/DDBJ databases">
        <title>Genome Sequences from Six Type Strain Members of the Archaeal Family Sulfolobaceae: Acidianus ambivalens, Acidianus infernus, Metallosphaera prunae, Stygiolobus azoricus, Sulfolobus metallicus, and Sulfurisphaera ohwakuensis.</title>
        <authorList>
            <person name="Counts J.A."/>
            <person name="Kelly R.M."/>
        </authorList>
    </citation>
    <scope>NUCLEOTIDE SEQUENCE [LARGE SCALE GENOMIC DNA]</scope>
    <source>
        <strain evidence="2 3">DSM 3191</strain>
    </source>
</reference>
<accession>A0A6A9QIT5</accession>
<protein>
    <submittedName>
        <fullName evidence="2">Uncharacterized protein</fullName>
    </submittedName>
</protein>
<evidence type="ECO:0000313" key="3">
    <source>
        <dbReference type="Proteomes" id="UP000440125"/>
    </source>
</evidence>
<dbReference type="OrthoDB" id="374035at2157"/>
<feature type="transmembrane region" description="Helical" evidence="1">
    <location>
        <begin position="7"/>
        <end position="29"/>
    </location>
</feature>
<comment type="caution">
    <text evidence="2">The sequence shown here is derived from an EMBL/GenBank/DDBJ whole genome shotgun (WGS) entry which is preliminary data.</text>
</comment>
<dbReference type="AlphaFoldDB" id="A0A6A9QIT5"/>
<dbReference type="Proteomes" id="UP000440125">
    <property type="component" value="Unassembled WGS sequence"/>
</dbReference>
<keyword evidence="1" id="KW-0472">Membrane</keyword>